<gene>
    <name evidence="3" type="ORF">NONO_c66550</name>
</gene>
<name>W5TR78_9NOCA</name>
<keyword evidence="2" id="KW-0472">Membrane</keyword>
<dbReference type="Proteomes" id="UP000019150">
    <property type="component" value="Chromosome"/>
</dbReference>
<reference evidence="3 4" key="1">
    <citation type="journal article" date="2014" name="Appl. Environ. Microbiol.">
        <title>Insights into the Microbial Degradation of Rubber and Gutta-Percha by Analysis of the Complete Genome of Nocardia nova SH22a.</title>
        <authorList>
            <person name="Luo Q."/>
            <person name="Hiessl S."/>
            <person name="Poehlein A."/>
            <person name="Daniel R."/>
            <person name="Steinbuchel A."/>
        </authorList>
    </citation>
    <scope>NUCLEOTIDE SEQUENCE [LARGE SCALE GENOMIC DNA]</scope>
    <source>
        <strain evidence="3">SH22a</strain>
    </source>
</reference>
<feature type="transmembrane region" description="Helical" evidence="2">
    <location>
        <begin position="32"/>
        <end position="51"/>
    </location>
</feature>
<organism evidence="3 4">
    <name type="scientific">Nocardia nova SH22a</name>
    <dbReference type="NCBI Taxonomy" id="1415166"/>
    <lineage>
        <taxon>Bacteria</taxon>
        <taxon>Bacillati</taxon>
        <taxon>Actinomycetota</taxon>
        <taxon>Actinomycetes</taxon>
        <taxon>Mycobacteriales</taxon>
        <taxon>Nocardiaceae</taxon>
        <taxon>Nocardia</taxon>
    </lineage>
</organism>
<dbReference type="eggNOG" id="ENOG50325Y8">
    <property type="taxonomic scope" value="Bacteria"/>
</dbReference>
<dbReference type="EMBL" id="CP006850">
    <property type="protein sequence ID" value="AHH21423.1"/>
    <property type="molecule type" value="Genomic_DNA"/>
</dbReference>
<evidence type="ECO:0000256" key="1">
    <source>
        <dbReference type="SAM" id="MobiDB-lite"/>
    </source>
</evidence>
<evidence type="ECO:0000313" key="3">
    <source>
        <dbReference type="EMBL" id="AHH21423.1"/>
    </source>
</evidence>
<evidence type="ECO:0000313" key="4">
    <source>
        <dbReference type="Proteomes" id="UP000019150"/>
    </source>
</evidence>
<feature type="region of interest" description="Disordered" evidence="1">
    <location>
        <begin position="150"/>
        <end position="182"/>
    </location>
</feature>
<dbReference type="RefSeq" id="WP_025352729.1">
    <property type="nucleotide sequence ID" value="NZ_CP006850.1"/>
</dbReference>
<dbReference type="OrthoDB" id="4567437at2"/>
<evidence type="ECO:0000256" key="2">
    <source>
        <dbReference type="SAM" id="Phobius"/>
    </source>
</evidence>
<dbReference type="KEGG" id="nno:NONO_c66550"/>
<dbReference type="AlphaFoldDB" id="W5TR78"/>
<sequence length="182" mass="19290">MTVLFGAGMAIWFASVAALFLARAVDGPTQRYFQLSLALCTVGSLALAISSPSVSGASTTRNVAVSSVFVAMAILCVYSVLMVRRRNAPPPPVRDPLAEIQSARDPLAEIQSTGDPVPATQTTREQLAAIQRDPLAAIQGTRDPLAAIQVTRDPFAATKTTRDPTSSIQRDPLAAIRARDTE</sequence>
<accession>W5TR78</accession>
<protein>
    <submittedName>
        <fullName evidence="3">Putative membrane protein</fullName>
    </submittedName>
</protein>
<proteinExistence type="predicted"/>
<dbReference type="HOGENOM" id="CLU_1480587_0_0_11"/>
<dbReference type="STRING" id="1415166.NONO_c66550"/>
<feature type="transmembrane region" description="Helical" evidence="2">
    <location>
        <begin position="63"/>
        <end position="81"/>
    </location>
</feature>
<dbReference type="PATRIC" id="fig|1415166.3.peg.6834"/>
<keyword evidence="2" id="KW-1133">Transmembrane helix</keyword>
<keyword evidence="4" id="KW-1185">Reference proteome</keyword>
<feature type="transmembrane region" description="Helical" evidence="2">
    <location>
        <begin position="6"/>
        <end position="25"/>
    </location>
</feature>
<keyword evidence="2" id="KW-0812">Transmembrane</keyword>